<dbReference type="OrthoDB" id="9798006at2"/>
<dbReference type="InterPro" id="IPR000182">
    <property type="entry name" value="GNAT_dom"/>
</dbReference>
<organism evidence="2 3">
    <name type="scientific">Limnoraphis robusta CS-951</name>
    <dbReference type="NCBI Taxonomy" id="1637645"/>
    <lineage>
        <taxon>Bacteria</taxon>
        <taxon>Bacillati</taxon>
        <taxon>Cyanobacteriota</taxon>
        <taxon>Cyanophyceae</taxon>
        <taxon>Oscillatoriophycideae</taxon>
        <taxon>Oscillatoriales</taxon>
        <taxon>Sirenicapillariaceae</taxon>
        <taxon>Limnoraphis</taxon>
    </lineage>
</organism>
<dbReference type="SUPFAM" id="SSF55729">
    <property type="entry name" value="Acyl-CoA N-acyltransferases (Nat)"/>
    <property type="match status" value="1"/>
</dbReference>
<dbReference type="Proteomes" id="UP000033607">
    <property type="component" value="Unassembled WGS sequence"/>
</dbReference>
<evidence type="ECO:0000313" key="3">
    <source>
        <dbReference type="Proteomes" id="UP000033607"/>
    </source>
</evidence>
<accession>A0A0F5Y8M6</accession>
<dbReference type="InterPro" id="IPR039143">
    <property type="entry name" value="GNPNAT1-like"/>
</dbReference>
<gene>
    <name evidence="2" type="ORF">WN50_27165</name>
</gene>
<dbReference type="PATRIC" id="fig|1637645.4.peg.936"/>
<dbReference type="RefSeq" id="WP_046281740.1">
    <property type="nucleotide sequence ID" value="NZ_LATL02000053.1"/>
</dbReference>
<dbReference type="CDD" id="cd04301">
    <property type="entry name" value="NAT_SF"/>
    <property type="match status" value="1"/>
</dbReference>
<comment type="caution">
    <text evidence="2">The sequence shown here is derived from an EMBL/GenBank/DDBJ whole genome shotgun (WGS) entry which is preliminary data.</text>
</comment>
<reference evidence="2 3" key="1">
    <citation type="submission" date="2015-06" db="EMBL/GenBank/DDBJ databases">
        <title>Draft genome assembly of filamentous brackish cyanobacterium Limnoraphis robusta strain CS-951.</title>
        <authorList>
            <person name="Willis A."/>
            <person name="Parks M."/>
            <person name="Burford M.A."/>
        </authorList>
    </citation>
    <scope>NUCLEOTIDE SEQUENCE [LARGE SCALE GENOMIC DNA]</scope>
    <source>
        <strain evidence="2 3">CS-951</strain>
    </source>
</reference>
<protein>
    <submittedName>
        <fullName evidence="2">Acetyltransferase</fullName>
    </submittedName>
</protein>
<keyword evidence="2" id="KW-0808">Transferase</keyword>
<dbReference type="EMBL" id="LATL02000053">
    <property type="protein sequence ID" value="KKD35103.1"/>
    <property type="molecule type" value="Genomic_DNA"/>
</dbReference>
<dbReference type="Gene3D" id="3.40.630.30">
    <property type="match status" value="1"/>
</dbReference>
<feature type="domain" description="N-acetyltransferase" evidence="1">
    <location>
        <begin position="11"/>
        <end position="158"/>
    </location>
</feature>
<dbReference type="PANTHER" id="PTHR13355:SF15">
    <property type="entry name" value="GCN5-RELATED N-ACETYLTRANSFERASE 3, CHLOROPLASTIC"/>
    <property type="match status" value="1"/>
</dbReference>
<dbReference type="AlphaFoldDB" id="A0A0F5Y8M6"/>
<dbReference type="Pfam" id="PF00583">
    <property type="entry name" value="Acetyltransf_1"/>
    <property type="match status" value="1"/>
</dbReference>
<dbReference type="GO" id="GO:0008080">
    <property type="term" value="F:N-acetyltransferase activity"/>
    <property type="evidence" value="ECO:0007669"/>
    <property type="project" value="TreeGrafter"/>
</dbReference>
<dbReference type="InterPro" id="IPR016181">
    <property type="entry name" value="Acyl_CoA_acyltransferase"/>
</dbReference>
<dbReference type="PROSITE" id="PS51186">
    <property type="entry name" value="GNAT"/>
    <property type="match status" value="1"/>
</dbReference>
<dbReference type="PANTHER" id="PTHR13355">
    <property type="entry name" value="GLUCOSAMINE 6-PHOSPHATE N-ACETYLTRANSFERASE"/>
    <property type="match status" value="1"/>
</dbReference>
<proteinExistence type="predicted"/>
<name>A0A0F5Y8M6_9CYAN</name>
<sequence length="158" mass="18066">MVSNQSEQLQLKITIARQEDLSLLNHLYSQMDDLPLLSDDQIEELFNKINQIPNYKIYLVWLEEKAVGTFSLLYVPTMMHRGFHQFAVLDAVSVDSVYRSQGIGKAMIRTALKLSAEAGCYKVTLSSNLHRDRAHAFYESLGFQQHGWSFSLKVVPEV</sequence>
<evidence type="ECO:0000259" key="1">
    <source>
        <dbReference type="PROSITE" id="PS51186"/>
    </source>
</evidence>
<evidence type="ECO:0000313" key="2">
    <source>
        <dbReference type="EMBL" id="KKD35103.1"/>
    </source>
</evidence>